<accession>A0A399D110</accession>
<evidence type="ECO:0000256" key="2">
    <source>
        <dbReference type="ARBA" id="ARBA00006275"/>
    </source>
</evidence>
<dbReference type="InterPro" id="IPR033985">
    <property type="entry name" value="SusD-like_N"/>
</dbReference>
<keyword evidence="3" id="KW-0732">Signal</keyword>
<keyword evidence="9" id="KW-1185">Reference proteome</keyword>
<name>A0A399D110_9BACT</name>
<dbReference type="GO" id="GO:0009279">
    <property type="term" value="C:cell outer membrane"/>
    <property type="evidence" value="ECO:0007669"/>
    <property type="project" value="UniProtKB-SubCell"/>
</dbReference>
<evidence type="ECO:0000256" key="1">
    <source>
        <dbReference type="ARBA" id="ARBA00004442"/>
    </source>
</evidence>
<dbReference type="Gene3D" id="1.25.40.390">
    <property type="match status" value="1"/>
</dbReference>
<keyword evidence="4" id="KW-0472">Membrane</keyword>
<organism evidence="8 9">
    <name type="scientific">Mariniphaga sediminis</name>
    <dbReference type="NCBI Taxonomy" id="1628158"/>
    <lineage>
        <taxon>Bacteria</taxon>
        <taxon>Pseudomonadati</taxon>
        <taxon>Bacteroidota</taxon>
        <taxon>Bacteroidia</taxon>
        <taxon>Marinilabiliales</taxon>
        <taxon>Prolixibacteraceae</taxon>
        <taxon>Mariniphaga</taxon>
    </lineage>
</organism>
<evidence type="ECO:0000259" key="7">
    <source>
        <dbReference type="Pfam" id="PF14322"/>
    </source>
</evidence>
<dbReference type="Pfam" id="PF07980">
    <property type="entry name" value="SusD_RagB"/>
    <property type="match status" value="1"/>
</dbReference>
<comment type="similarity">
    <text evidence="2">Belongs to the SusD family.</text>
</comment>
<dbReference type="AlphaFoldDB" id="A0A399D110"/>
<dbReference type="Proteomes" id="UP000266441">
    <property type="component" value="Unassembled WGS sequence"/>
</dbReference>
<dbReference type="Pfam" id="PF14322">
    <property type="entry name" value="SusD-like_3"/>
    <property type="match status" value="1"/>
</dbReference>
<gene>
    <name evidence="8" type="ORF">D1164_11035</name>
</gene>
<protein>
    <submittedName>
        <fullName evidence="8">RagB/SusD family nutrient uptake outer membrane protein</fullName>
    </submittedName>
</protein>
<evidence type="ECO:0000313" key="9">
    <source>
        <dbReference type="Proteomes" id="UP000266441"/>
    </source>
</evidence>
<feature type="domain" description="RagB/SusD" evidence="6">
    <location>
        <begin position="374"/>
        <end position="533"/>
    </location>
</feature>
<evidence type="ECO:0000313" key="8">
    <source>
        <dbReference type="EMBL" id="RIH65113.1"/>
    </source>
</evidence>
<dbReference type="RefSeq" id="WP_119350038.1">
    <property type="nucleotide sequence ID" value="NZ_QWET01000007.1"/>
</dbReference>
<keyword evidence="5" id="KW-0998">Cell outer membrane</keyword>
<feature type="domain" description="SusD-like N-terminal" evidence="7">
    <location>
        <begin position="101"/>
        <end position="231"/>
    </location>
</feature>
<comment type="subcellular location">
    <subcellularLocation>
        <location evidence="1">Cell outer membrane</location>
    </subcellularLocation>
</comment>
<evidence type="ECO:0000256" key="4">
    <source>
        <dbReference type="ARBA" id="ARBA00023136"/>
    </source>
</evidence>
<evidence type="ECO:0000256" key="3">
    <source>
        <dbReference type="ARBA" id="ARBA00022729"/>
    </source>
</evidence>
<dbReference type="InterPro" id="IPR011990">
    <property type="entry name" value="TPR-like_helical_dom_sf"/>
</dbReference>
<dbReference type="SUPFAM" id="SSF48452">
    <property type="entry name" value="TPR-like"/>
    <property type="match status" value="1"/>
</dbReference>
<comment type="caution">
    <text evidence="8">The sequence shown here is derived from an EMBL/GenBank/DDBJ whole genome shotgun (WGS) entry which is preliminary data.</text>
</comment>
<dbReference type="EMBL" id="QWET01000007">
    <property type="protein sequence ID" value="RIH65113.1"/>
    <property type="molecule type" value="Genomic_DNA"/>
</dbReference>
<reference evidence="8 9" key="1">
    <citation type="journal article" date="2015" name="Int. J. Syst. Evol. Microbiol.">
        <title>Mariniphaga sediminis sp. nov., isolated from coastal sediment.</title>
        <authorList>
            <person name="Wang F.Q."/>
            <person name="Shen Q.Y."/>
            <person name="Chen G.J."/>
            <person name="Du Z.J."/>
        </authorList>
    </citation>
    <scope>NUCLEOTIDE SEQUENCE [LARGE SCALE GENOMIC DNA]</scope>
    <source>
        <strain evidence="8 9">SY21</strain>
    </source>
</reference>
<evidence type="ECO:0000259" key="6">
    <source>
        <dbReference type="Pfam" id="PF07980"/>
    </source>
</evidence>
<sequence length="536" mass="61096">MNTKIKYNKTLRFTTLLVAILLTLNGCENFLEEVPTGELTTSADITGKEYGEAFAIGSYRMLRTWTHGARDWGNNLPNTLEFPTGGAYTIEPHSQFDKYQTNQVTGDLLDNFNNQWSNWYHGVQDCNLAIQQLPTIELTDEEFNRFDAEVRTLRAFFYFCIVRYWGDAIMITEPVSDVFAAEMERTSLKTIYDEIIIPDLEGAINRLPAGKSTDGRVTQDVARAILADVYLTAAGYPYQEVATNPSNSWCTSGSWSMQDYPVAGGLNFLQKAKTQLDALYGKYELGTYNDFNNPAMNNKGEAIFQVQYSTESDYNNEIIQKALPLLTKISKSDENGSFTPWVGYTSSYGANDKRAQERQFFFTWDTNIDDVLDTVRFIPHLWKYYDAAAVKSVNGSGLNWTHYRYGEILLMLTEVNWALKQLGQSVSDDDIEKGINEIRERAELAPISAANLTLKDILSERAWELIFENKMLWDQRRTRKCLVYGDHEISAMENFIGHKPQLFNFSFTPQHLLSPIPGDEMNNNGIIQQNFGYLPN</sequence>
<proteinExistence type="inferred from homology"/>
<evidence type="ECO:0000256" key="5">
    <source>
        <dbReference type="ARBA" id="ARBA00023237"/>
    </source>
</evidence>
<dbReference type="InterPro" id="IPR012944">
    <property type="entry name" value="SusD_RagB_dom"/>
</dbReference>
<dbReference type="OrthoDB" id="5694214at2"/>